<feature type="domain" description="HTH lysR-type" evidence="5">
    <location>
        <begin position="3"/>
        <end position="60"/>
    </location>
</feature>
<dbReference type="GO" id="GO:0003700">
    <property type="term" value="F:DNA-binding transcription factor activity"/>
    <property type="evidence" value="ECO:0007669"/>
    <property type="project" value="InterPro"/>
</dbReference>
<dbReference type="PANTHER" id="PTHR30537">
    <property type="entry name" value="HTH-TYPE TRANSCRIPTIONAL REGULATOR"/>
    <property type="match status" value="1"/>
</dbReference>
<organism evidence="6 7">
    <name type="scientific">Moritella viscosa</name>
    <dbReference type="NCBI Taxonomy" id="80854"/>
    <lineage>
        <taxon>Bacteria</taxon>
        <taxon>Pseudomonadati</taxon>
        <taxon>Pseudomonadota</taxon>
        <taxon>Gammaproteobacteria</taxon>
        <taxon>Alteromonadales</taxon>
        <taxon>Moritellaceae</taxon>
        <taxon>Moritella</taxon>
    </lineage>
</organism>
<evidence type="ECO:0000256" key="2">
    <source>
        <dbReference type="ARBA" id="ARBA00023015"/>
    </source>
</evidence>
<evidence type="ECO:0000256" key="1">
    <source>
        <dbReference type="ARBA" id="ARBA00009437"/>
    </source>
</evidence>
<evidence type="ECO:0000259" key="5">
    <source>
        <dbReference type="PROSITE" id="PS50931"/>
    </source>
</evidence>
<dbReference type="AlphaFoldDB" id="A0A1L0ANK3"/>
<dbReference type="SUPFAM" id="SSF46785">
    <property type="entry name" value="Winged helix' DNA-binding domain"/>
    <property type="match status" value="1"/>
</dbReference>
<dbReference type="OrthoDB" id="646694at2"/>
<dbReference type="Pfam" id="PF03466">
    <property type="entry name" value="LysR_substrate"/>
    <property type="match status" value="1"/>
</dbReference>
<evidence type="ECO:0000313" key="6">
    <source>
        <dbReference type="EMBL" id="SGY89392.1"/>
    </source>
</evidence>
<evidence type="ECO:0000313" key="7">
    <source>
        <dbReference type="Proteomes" id="UP000183794"/>
    </source>
</evidence>
<dbReference type="InterPro" id="IPR000847">
    <property type="entry name" value="LysR_HTH_N"/>
</dbReference>
<dbReference type="PANTHER" id="PTHR30537:SF5">
    <property type="entry name" value="HTH-TYPE TRANSCRIPTIONAL ACTIVATOR TTDR-RELATED"/>
    <property type="match status" value="1"/>
</dbReference>
<dbReference type="GO" id="GO:0043565">
    <property type="term" value="F:sequence-specific DNA binding"/>
    <property type="evidence" value="ECO:0007669"/>
    <property type="project" value="TreeGrafter"/>
</dbReference>
<evidence type="ECO:0000256" key="3">
    <source>
        <dbReference type="ARBA" id="ARBA00023125"/>
    </source>
</evidence>
<sequence length="302" mass="34156">MNWNLNDLPLFIAVAESNSFSKAAVRLNIQKSSISRAIARLEERLNVKLLERNNRYLRLTSDGAQLYQQLKPLLEQVNLAGDELCQKGLAGELNIAVTLAFSREVMAPHLNDFVTRFPDICLNMKSTTRILNLYEDKLDLAIQLGPLAPSGFYAQHLADIELCWMSSPAYLSAYPELINSSWLEIQKHVRYYHTQENYPANFCLFAPDGNKYPVTFPMANQLEDVLMVRDSVVAGAGISLLPDIYCRKLVKEKKLIKIAPEIKVSPNVTIYAVYASKKSSSPRLKTMLSFMNEITKKYLTAD</sequence>
<name>A0A1L0ANK3_9GAMM</name>
<accession>A0A1L0ANK3</accession>
<keyword evidence="4" id="KW-0804">Transcription</keyword>
<dbReference type="Pfam" id="PF00126">
    <property type="entry name" value="HTH_1"/>
    <property type="match status" value="1"/>
</dbReference>
<dbReference type="Gene3D" id="1.10.10.10">
    <property type="entry name" value="Winged helix-like DNA-binding domain superfamily/Winged helix DNA-binding domain"/>
    <property type="match status" value="1"/>
</dbReference>
<dbReference type="PROSITE" id="PS50931">
    <property type="entry name" value="HTH_LYSR"/>
    <property type="match status" value="1"/>
</dbReference>
<comment type="similarity">
    <text evidence="1">Belongs to the LysR transcriptional regulatory family.</text>
</comment>
<dbReference type="InterPro" id="IPR005119">
    <property type="entry name" value="LysR_subst-bd"/>
</dbReference>
<dbReference type="RefSeq" id="WP_075496980.1">
    <property type="nucleotide sequence ID" value="NZ_CAWRBC010000096.1"/>
</dbReference>
<dbReference type="Gene3D" id="3.40.190.290">
    <property type="match status" value="1"/>
</dbReference>
<dbReference type="InterPro" id="IPR036390">
    <property type="entry name" value="WH_DNA-bd_sf"/>
</dbReference>
<dbReference type="SUPFAM" id="SSF53850">
    <property type="entry name" value="Periplasmic binding protein-like II"/>
    <property type="match status" value="1"/>
</dbReference>
<gene>
    <name evidence="6" type="ORF">NVI5450_0987</name>
</gene>
<dbReference type="InterPro" id="IPR036388">
    <property type="entry name" value="WH-like_DNA-bd_sf"/>
</dbReference>
<dbReference type="Proteomes" id="UP000183794">
    <property type="component" value="Unassembled WGS sequence"/>
</dbReference>
<dbReference type="FunFam" id="1.10.10.10:FF:000001">
    <property type="entry name" value="LysR family transcriptional regulator"/>
    <property type="match status" value="1"/>
</dbReference>
<reference evidence="6 7" key="1">
    <citation type="submission" date="2016-11" db="EMBL/GenBank/DDBJ databases">
        <authorList>
            <person name="Jaros S."/>
            <person name="Januszkiewicz K."/>
            <person name="Wedrychowicz H."/>
        </authorList>
    </citation>
    <scope>NUCLEOTIDE SEQUENCE [LARGE SCALE GENOMIC DNA]</scope>
    <source>
        <strain evidence="6">NVI 5450</strain>
    </source>
</reference>
<dbReference type="InterPro" id="IPR058163">
    <property type="entry name" value="LysR-type_TF_proteobact-type"/>
</dbReference>
<keyword evidence="2" id="KW-0805">Transcription regulation</keyword>
<dbReference type="PRINTS" id="PR00039">
    <property type="entry name" value="HTHLYSR"/>
</dbReference>
<dbReference type="GO" id="GO:0006351">
    <property type="term" value="P:DNA-templated transcription"/>
    <property type="evidence" value="ECO:0007669"/>
    <property type="project" value="TreeGrafter"/>
</dbReference>
<dbReference type="EMBL" id="FPLD01000036">
    <property type="protein sequence ID" value="SGY89392.1"/>
    <property type="molecule type" value="Genomic_DNA"/>
</dbReference>
<protein>
    <submittedName>
        <fullName evidence="6">Transcriptional regulator LysR family protein</fullName>
    </submittedName>
</protein>
<evidence type="ECO:0000256" key="4">
    <source>
        <dbReference type="ARBA" id="ARBA00023163"/>
    </source>
</evidence>
<proteinExistence type="inferred from homology"/>
<keyword evidence="3" id="KW-0238">DNA-binding</keyword>